<keyword evidence="13" id="KW-0472">Membrane</keyword>
<dbReference type="Pfam" id="PF13733">
    <property type="entry name" value="Glyco_transf_7N"/>
    <property type="match status" value="1"/>
</dbReference>
<evidence type="ECO:0000256" key="16">
    <source>
        <dbReference type="ARBA" id="ARBA00023211"/>
    </source>
</evidence>
<dbReference type="PRINTS" id="PR02050">
    <property type="entry name" value="B14GALTRFASE"/>
</dbReference>
<dbReference type="PANTHER" id="PTHR19300:SF47">
    <property type="entry name" value="BETA-1,4-GALACTOSYLTRANSFERASE 6"/>
    <property type="match status" value="1"/>
</dbReference>
<evidence type="ECO:0000256" key="2">
    <source>
        <dbReference type="ARBA" id="ARBA00004447"/>
    </source>
</evidence>
<evidence type="ECO:0000256" key="1">
    <source>
        <dbReference type="ARBA" id="ARBA00001936"/>
    </source>
</evidence>
<keyword evidence="18" id="KW-0333">Golgi apparatus</keyword>
<evidence type="ECO:0000259" key="19">
    <source>
        <dbReference type="Pfam" id="PF02709"/>
    </source>
</evidence>
<reference evidence="21" key="1">
    <citation type="submission" date="2025-08" db="UniProtKB">
        <authorList>
            <consortium name="Ensembl"/>
        </authorList>
    </citation>
    <scope>IDENTIFICATION</scope>
</reference>
<evidence type="ECO:0000313" key="22">
    <source>
        <dbReference type="Proteomes" id="UP000694546"/>
    </source>
</evidence>
<dbReference type="GO" id="GO:0046872">
    <property type="term" value="F:metal ion binding"/>
    <property type="evidence" value="ECO:0007669"/>
    <property type="project" value="UniProtKB-UniRule"/>
</dbReference>
<evidence type="ECO:0000313" key="21">
    <source>
        <dbReference type="Ensembl" id="ENSGMOP00000058089.1"/>
    </source>
</evidence>
<dbReference type="InterPro" id="IPR029044">
    <property type="entry name" value="Nucleotide-diphossugar_trans"/>
</dbReference>
<organism evidence="21 22">
    <name type="scientific">Gadus morhua</name>
    <name type="common">Atlantic cod</name>
    <dbReference type="NCBI Taxonomy" id="8049"/>
    <lineage>
        <taxon>Eukaryota</taxon>
        <taxon>Metazoa</taxon>
        <taxon>Chordata</taxon>
        <taxon>Craniata</taxon>
        <taxon>Vertebrata</taxon>
        <taxon>Euteleostomi</taxon>
        <taxon>Actinopterygii</taxon>
        <taxon>Neopterygii</taxon>
        <taxon>Teleostei</taxon>
        <taxon>Neoteleostei</taxon>
        <taxon>Acanthomorphata</taxon>
        <taxon>Zeiogadaria</taxon>
        <taxon>Gadariae</taxon>
        <taxon>Gadiformes</taxon>
        <taxon>Gadoidei</taxon>
        <taxon>Gadidae</taxon>
        <taxon>Gadus</taxon>
    </lineage>
</organism>
<dbReference type="GeneTree" id="ENSGT00940000158019"/>
<comment type="cofactor">
    <cofactor evidence="1 18">
        <name>Mn(2+)</name>
        <dbReference type="ChEBI" id="CHEBI:29035"/>
    </cofactor>
</comment>
<dbReference type="AlphaFoldDB" id="A0A8C5FSF5"/>
<dbReference type="PANTHER" id="PTHR19300">
    <property type="entry name" value="BETA-1,4-GALACTOSYLTRANSFERASE"/>
    <property type="match status" value="1"/>
</dbReference>
<evidence type="ECO:0000256" key="12">
    <source>
        <dbReference type="ARBA" id="ARBA00022989"/>
    </source>
</evidence>
<dbReference type="GO" id="GO:0006688">
    <property type="term" value="P:glycosphingolipid biosynthetic process"/>
    <property type="evidence" value="ECO:0007669"/>
    <property type="project" value="TreeGrafter"/>
</dbReference>
<evidence type="ECO:0000259" key="20">
    <source>
        <dbReference type="Pfam" id="PF13733"/>
    </source>
</evidence>
<dbReference type="GO" id="GO:0005975">
    <property type="term" value="P:carbohydrate metabolic process"/>
    <property type="evidence" value="ECO:0007669"/>
    <property type="project" value="InterPro"/>
</dbReference>
<keyword evidence="12" id="KW-1133">Transmembrane helix</keyword>
<keyword evidence="8" id="KW-0812">Transmembrane</keyword>
<dbReference type="Pfam" id="PF02709">
    <property type="entry name" value="Glyco_transf_7C"/>
    <property type="match status" value="1"/>
</dbReference>
<evidence type="ECO:0000256" key="8">
    <source>
        <dbReference type="ARBA" id="ARBA00022692"/>
    </source>
</evidence>
<comment type="function">
    <text evidence="18">Responsible for the synthesis of complex-type N-linked oligosaccharides in many glycoproteins as well as the carbohydrate moieties of glycolipids.</text>
</comment>
<evidence type="ECO:0000256" key="13">
    <source>
        <dbReference type="ARBA" id="ARBA00023136"/>
    </source>
</evidence>
<feature type="domain" description="Galactosyltransferase C-terminal" evidence="19">
    <location>
        <begin position="289"/>
        <end position="366"/>
    </location>
</feature>
<comment type="subcellular location">
    <subcellularLocation>
        <location evidence="18">Golgi apparatus membrane</location>
        <topology evidence="18">Single-pass type II membrane protein</topology>
    </subcellularLocation>
    <subcellularLocation>
        <location evidence="2">Golgi apparatus</location>
        <location evidence="2">Golgi stack membrane</location>
        <topology evidence="2">Single-pass type II membrane protein</topology>
    </subcellularLocation>
</comment>
<evidence type="ECO:0000256" key="5">
    <source>
        <dbReference type="ARBA" id="ARBA00005735"/>
    </source>
</evidence>
<dbReference type="GO" id="GO:0000139">
    <property type="term" value="C:Golgi membrane"/>
    <property type="evidence" value="ECO:0007669"/>
    <property type="project" value="UniProtKB-SubCell"/>
</dbReference>
<dbReference type="UniPathway" id="UPA00378"/>
<keyword evidence="6 18" id="KW-0328">Glycosyltransferase</keyword>
<dbReference type="Ensembl" id="ENSGMOT00000042298.1">
    <property type="protein sequence ID" value="ENSGMOP00000058089.1"/>
    <property type="gene ID" value="ENSGMOG00000016633.2"/>
</dbReference>
<comment type="pathway">
    <text evidence="4">Sphingolipid metabolism.</text>
</comment>
<dbReference type="Gene3D" id="3.90.550.10">
    <property type="entry name" value="Spore Coat Polysaccharide Biosynthesis Protein SpsA, Chain A"/>
    <property type="match status" value="1"/>
</dbReference>
<protein>
    <recommendedName>
        <fullName evidence="18">Beta-1,4-galactosyltransferase</fullName>
        <shortName evidence="18">Beta-1,4-GalTase</shortName>
        <ecNumber evidence="18">2.4.1.-</ecNumber>
    </recommendedName>
</protein>
<keyword evidence="14" id="KW-1015">Disulfide bond</keyword>
<keyword evidence="7 18" id="KW-0808">Transferase</keyword>
<keyword evidence="10" id="KW-0746">Sphingolipid metabolism</keyword>
<dbReference type="Proteomes" id="UP000694546">
    <property type="component" value="Chromosome 12"/>
</dbReference>
<comment type="similarity">
    <text evidence="5 18">Belongs to the glycosyltransferase 7 family.</text>
</comment>
<evidence type="ECO:0000256" key="3">
    <source>
        <dbReference type="ARBA" id="ARBA00004922"/>
    </source>
</evidence>
<keyword evidence="9 18" id="KW-0479">Metal-binding</keyword>
<dbReference type="CDD" id="cd00899">
    <property type="entry name" value="b4GalT"/>
    <property type="match status" value="1"/>
</dbReference>
<dbReference type="InterPro" id="IPR027791">
    <property type="entry name" value="Galactosyl_T_C"/>
</dbReference>
<evidence type="ECO:0000256" key="18">
    <source>
        <dbReference type="RuleBase" id="RU368121"/>
    </source>
</evidence>
<evidence type="ECO:0000256" key="7">
    <source>
        <dbReference type="ARBA" id="ARBA00022679"/>
    </source>
</evidence>
<evidence type="ECO:0000256" key="4">
    <source>
        <dbReference type="ARBA" id="ARBA00004991"/>
    </source>
</evidence>
<keyword evidence="16 18" id="KW-0464">Manganese</keyword>
<keyword evidence="15 18" id="KW-0325">Glycoprotein</keyword>
<evidence type="ECO:0000256" key="6">
    <source>
        <dbReference type="ARBA" id="ARBA00022676"/>
    </source>
</evidence>
<keyword evidence="10" id="KW-0443">Lipid metabolism</keyword>
<dbReference type="SUPFAM" id="SSF53448">
    <property type="entry name" value="Nucleotide-diphospho-sugar transferases"/>
    <property type="match status" value="1"/>
</dbReference>
<sequence>MDFLFFLNFFLICKVAKDNRNVTYILCPSKELRGKSFAKPNLNLTVSFIVLHYNTLLLLRSCTLFFTYTFYSISFLLSPTANTYFFMVQAQGIMLRDNVRTIGHMIRLYTNKNSTLNGTDYPDGSNSSELLIQPTTFLPENFTYAQNLPCPERLPSMKGPIEVNMTEIPIEEMELKFSTFFDIKFGGHWKPKDCKPRWKVAVLIPFRNRHEHLPILFQHLTPMLQRQRLQFSYYVIEQTGSHPFNRAMLFNVGFLEAMKDLAWDCLVFHDVDHIPENDRNYYGCGQMPRHFAAKLDKYMYILPYSEFFGGVSGLTVEQFRKINGFPNAFWGWGGEDDDLWNRVHYAGLNVTRPEGEMGKYKSIPHHHRGEVQFLGRYKLLRYSKERQHLDGLNNLRYVARVSLHGLYKNITVDLQPELAPIADY</sequence>
<dbReference type="GO" id="GO:0032580">
    <property type="term" value="C:Golgi cisterna membrane"/>
    <property type="evidence" value="ECO:0007669"/>
    <property type="project" value="UniProtKB-SubCell"/>
</dbReference>
<keyword evidence="11 18" id="KW-0735">Signal-anchor</keyword>
<dbReference type="EC" id="2.4.1.-" evidence="18"/>
<evidence type="ECO:0000256" key="9">
    <source>
        <dbReference type="ARBA" id="ARBA00022723"/>
    </source>
</evidence>
<comment type="catalytic activity">
    <reaction evidence="17">
        <text>a beta-D-glucosyl-(1&lt;-&gt;1')-N-acylsphing-4-enine + UDP-alpha-D-galactose = a beta-D-Gal-(1-&gt;4)-beta-D-Glc-(1&lt;-&gt;1)-Cer(d18:1(4E)) + UDP + H(+)</text>
        <dbReference type="Rhea" id="RHEA:31495"/>
        <dbReference type="ChEBI" id="CHEBI:15378"/>
        <dbReference type="ChEBI" id="CHEBI:17950"/>
        <dbReference type="ChEBI" id="CHEBI:22801"/>
        <dbReference type="ChEBI" id="CHEBI:58223"/>
        <dbReference type="ChEBI" id="CHEBI:66914"/>
        <dbReference type="EC" id="2.4.1.274"/>
    </reaction>
    <physiologicalReaction direction="left-to-right" evidence="17">
        <dbReference type="Rhea" id="RHEA:31496"/>
    </physiologicalReaction>
</comment>
<dbReference type="InterPro" id="IPR003859">
    <property type="entry name" value="Galactosyl_T"/>
</dbReference>
<evidence type="ECO:0000256" key="17">
    <source>
        <dbReference type="ARBA" id="ARBA00052889"/>
    </source>
</evidence>
<proteinExistence type="inferred from homology"/>
<keyword evidence="22" id="KW-1185">Reference proteome</keyword>
<evidence type="ECO:0000256" key="11">
    <source>
        <dbReference type="ARBA" id="ARBA00022968"/>
    </source>
</evidence>
<evidence type="ECO:0000256" key="14">
    <source>
        <dbReference type="ARBA" id="ARBA00023157"/>
    </source>
</evidence>
<dbReference type="FunFam" id="3.90.550.10:FF:000037">
    <property type="entry name" value="Beta-1,4-galactosyltransferase 6"/>
    <property type="match status" value="1"/>
</dbReference>
<dbReference type="GO" id="GO:0008489">
    <property type="term" value="F:UDP-galactose:glucosylceramide beta-1,4-galactosyltransferase activity"/>
    <property type="evidence" value="ECO:0007669"/>
    <property type="project" value="UniProtKB-EC"/>
</dbReference>
<evidence type="ECO:0000256" key="15">
    <source>
        <dbReference type="ARBA" id="ARBA00023180"/>
    </source>
</evidence>
<feature type="domain" description="Galactosyltransferase N-terminal" evidence="20">
    <location>
        <begin position="150"/>
        <end position="284"/>
    </location>
</feature>
<reference evidence="21" key="2">
    <citation type="submission" date="2025-09" db="UniProtKB">
        <authorList>
            <consortium name="Ensembl"/>
        </authorList>
    </citation>
    <scope>IDENTIFICATION</scope>
</reference>
<dbReference type="InterPro" id="IPR027995">
    <property type="entry name" value="Galactosyl_T_N"/>
</dbReference>
<comment type="pathway">
    <text evidence="3 18">Protein modification; protein glycosylation.</text>
</comment>
<accession>A0A8C5FSF5</accession>
<evidence type="ECO:0000256" key="10">
    <source>
        <dbReference type="ARBA" id="ARBA00022919"/>
    </source>
</evidence>
<name>A0A8C5FSF5_GADMO</name>